<keyword evidence="1" id="KW-1133">Transmembrane helix</keyword>
<keyword evidence="1" id="KW-0472">Membrane</keyword>
<reference evidence="2" key="1">
    <citation type="submission" date="2021-01" db="EMBL/GenBank/DDBJ databases">
        <title>Characterization of Corynebacterium spp. from penguins.</title>
        <authorList>
            <person name="Svec P."/>
        </authorList>
    </citation>
    <scope>NUCLEOTIDE SEQUENCE</scope>
    <source>
        <strain evidence="2">CCM 8835</strain>
    </source>
</reference>
<evidence type="ECO:0000313" key="3">
    <source>
        <dbReference type="EMBL" id="MCX7539041.1"/>
    </source>
</evidence>
<evidence type="ECO:0000313" key="5">
    <source>
        <dbReference type="Proteomes" id="UP001070238"/>
    </source>
</evidence>
<feature type="transmembrane region" description="Helical" evidence="1">
    <location>
        <begin position="117"/>
        <end position="136"/>
    </location>
</feature>
<gene>
    <name evidence="2" type="ORF">JIM95_07760</name>
    <name evidence="3" type="ORF">OS123_10900</name>
</gene>
<name>A0A9Q4CDT6_9CORY</name>
<evidence type="ECO:0000313" key="2">
    <source>
        <dbReference type="EMBL" id="MBK1844472.1"/>
    </source>
</evidence>
<dbReference type="AlphaFoldDB" id="A0A9Q4CDT6"/>
<reference evidence="3" key="2">
    <citation type="submission" date="2022-11" db="EMBL/GenBank/DDBJ databases">
        <title>Corynebacterium sp. isolated from Penguins.</title>
        <authorList>
            <person name="Sedlar K."/>
            <person name="Svec P."/>
        </authorList>
    </citation>
    <scope>NUCLEOTIDE SEQUENCE</scope>
    <source>
        <strain evidence="3">P5875</strain>
    </source>
</reference>
<keyword evidence="4" id="KW-1185">Reference proteome</keyword>
<feature type="transmembrane region" description="Helical" evidence="1">
    <location>
        <begin position="87"/>
        <end position="105"/>
    </location>
</feature>
<evidence type="ECO:0000256" key="1">
    <source>
        <dbReference type="SAM" id="Phobius"/>
    </source>
</evidence>
<feature type="transmembrane region" description="Helical" evidence="1">
    <location>
        <begin position="45"/>
        <end position="67"/>
    </location>
</feature>
<keyword evidence="1" id="KW-0812">Transmembrane</keyword>
<organism evidence="3 5">
    <name type="scientific">Corynebacterium antarcticum</name>
    <dbReference type="NCBI Taxonomy" id="2800405"/>
    <lineage>
        <taxon>Bacteria</taxon>
        <taxon>Bacillati</taxon>
        <taxon>Actinomycetota</taxon>
        <taxon>Actinomycetes</taxon>
        <taxon>Mycobacteriales</taxon>
        <taxon>Corynebacteriaceae</taxon>
        <taxon>Corynebacterium</taxon>
    </lineage>
</organism>
<sequence>MSTYFFDQFLWITFIFAAVPSAVWAAILAVLAWRFPDDRSASGPGLWLTGLIGFVFGVLAAIGWLSWSADSRGQFVAPGFPPPDDFPSWQIAACALTVGVLWFLAARLSSWRKLGGFSAAIGVTSGLVTAFCIAAATDITGQSGVGAVFLGAGAGVSLAFCASIRATFLGRSRDTSARR</sequence>
<feature type="transmembrane region" description="Helical" evidence="1">
    <location>
        <begin position="148"/>
        <end position="169"/>
    </location>
</feature>
<dbReference type="Proteomes" id="UP000650005">
    <property type="component" value="Unassembled WGS sequence"/>
</dbReference>
<dbReference type="Proteomes" id="UP001070238">
    <property type="component" value="Unassembled WGS sequence"/>
</dbReference>
<accession>A0A9Q4CDT6</accession>
<feature type="transmembrane region" description="Helical" evidence="1">
    <location>
        <begin position="12"/>
        <end position="33"/>
    </location>
</feature>
<dbReference type="EMBL" id="JAENIP010000013">
    <property type="protein sequence ID" value="MBK1844472.1"/>
    <property type="molecule type" value="Genomic_DNA"/>
</dbReference>
<dbReference type="RefSeq" id="WP_200259197.1">
    <property type="nucleotide sequence ID" value="NZ_JAENIP020000003.1"/>
</dbReference>
<evidence type="ECO:0000313" key="4">
    <source>
        <dbReference type="Proteomes" id="UP000650005"/>
    </source>
</evidence>
<protein>
    <submittedName>
        <fullName evidence="3">Uncharacterized protein</fullName>
    </submittedName>
</protein>
<proteinExistence type="predicted"/>
<comment type="caution">
    <text evidence="3">The sequence shown here is derived from an EMBL/GenBank/DDBJ whole genome shotgun (WGS) entry which is preliminary data.</text>
</comment>
<dbReference type="EMBL" id="JAPMKX010000005">
    <property type="protein sequence ID" value="MCX7539041.1"/>
    <property type="molecule type" value="Genomic_DNA"/>
</dbReference>